<dbReference type="GO" id="GO:0005524">
    <property type="term" value="F:ATP binding"/>
    <property type="evidence" value="ECO:0007669"/>
    <property type="project" value="UniProtKB-UniRule"/>
</dbReference>
<keyword evidence="6 8" id="KW-0648">Protein biosynthesis</keyword>
<sequence>MASAFNLKEIEEKWLKRWEERRIFEADPDSRPKIFVTFPFPYMNGPLHLGHAFTALRVDVYARFKRMQGYNVLFPWAWHWTGATIAGAAKRIEQGDERLIKVLIEIDGVSPEEIKKFVDPVYMARYYTNENRKVVKRIGFSVDWRREFHTTSYHPAFSKFISWQYLKLREKGFVVKGTHPIVWCPRCESPTGDHDRLEGVGVGPERYVLMKFKIGDVYLPAATFRPETIYGVTNFWINPDATYVLAQVNDEKWIISEPAVKKLSEQLKKIKVIKKLSGHELVGRTCKDPVNGREILILPAPFVDPENGTGLVYSVPAHAPYDWLALRDLIENPSILQKYGIDVEKVKEIKPISIISVEGFGDYPAIEIVDQLKVKNQLDPKAEEATQIIYKKEFHKGVLKENCGEYAGFRVFEVKERLIRDFVSKGYADIMYDLTRPVVCRCGTKCIVKILENQWFLKYSDPKWKELAKKALNNMAIYPPEARKNFEEVIDWLEDKPCARFSGLGTPLPWDPSWLVETLSDSTIYMAFYTISKYVNEGLVTPEALTDEVFDYIFLGIGNPDEISQKSGISKEILDRMRSEFNYWYPVDLRVSAKELLPNHLTFFIFHHVAIFPEHLWPKAIGVNGMLMIEGQPMSKSKGIFITLRDAIQNYGADTIRATLLFSAEDLDDPDWRSKNANDIRKNLESFYRFVLNIYSTAMNCDERALEDIDKWLLSQLQRAIAKVTHNISVLKTRTAFHEAFFGVWNAFKWYLRRVESVNKKVVLKAIDTWLRLLAPFIPFTCEELWEKTGHEPFISTEKWPEVDESEISYEIELSESLVRKTLSDILEIMRVIKVKPSKIIIYVAPDWKWNIYLNVAELMSRGVTDFKAIMREIMSKDYVKGKEREAVKIVKYSYEDLINLTADERNMRANTKIDEIKVFLNATKFLEKETGAKVLVFSADDPARIDPKGRAKHAMPLRPAIYIE</sequence>
<dbReference type="Gene3D" id="3.30.2320.20">
    <property type="entry name" value="Class I aminoacyl-tRNA synthetases (RS)"/>
    <property type="match status" value="1"/>
</dbReference>
<evidence type="ECO:0000256" key="2">
    <source>
        <dbReference type="ARBA" id="ARBA00022490"/>
    </source>
</evidence>
<feature type="short sequence motif" description="'KMSKS' region" evidence="8">
    <location>
        <begin position="633"/>
        <end position="637"/>
    </location>
</feature>
<dbReference type="CDD" id="cd07959">
    <property type="entry name" value="Anticodon_Ia_Leu_AEc"/>
    <property type="match status" value="1"/>
</dbReference>
<dbReference type="GO" id="GO:0004823">
    <property type="term" value="F:leucine-tRNA ligase activity"/>
    <property type="evidence" value="ECO:0007669"/>
    <property type="project" value="UniProtKB-UniRule"/>
</dbReference>
<dbReference type="InterPro" id="IPR001412">
    <property type="entry name" value="aa-tRNA-synth_I_CS"/>
</dbReference>
<feature type="domain" description="Methionyl/Valyl/Leucyl/Isoleucyl-tRNA synthetase anticodon-binding" evidence="11">
    <location>
        <begin position="710"/>
        <end position="834"/>
    </location>
</feature>
<dbReference type="Gene3D" id="3.90.740.10">
    <property type="entry name" value="Valyl/Leucyl/Isoleucyl-tRNA synthetase, editing domain"/>
    <property type="match status" value="1"/>
</dbReference>
<dbReference type="GO" id="GO:0005737">
    <property type="term" value="C:cytoplasm"/>
    <property type="evidence" value="ECO:0007669"/>
    <property type="project" value="UniProtKB-SubCell"/>
</dbReference>
<dbReference type="GO" id="GO:0002161">
    <property type="term" value="F:aminoacyl-tRNA deacylase activity"/>
    <property type="evidence" value="ECO:0007669"/>
    <property type="project" value="InterPro"/>
</dbReference>
<dbReference type="PANTHER" id="PTHR45794">
    <property type="entry name" value="LEUCYL-TRNA SYNTHETASE"/>
    <property type="match status" value="1"/>
</dbReference>
<dbReference type="InterPro" id="IPR009008">
    <property type="entry name" value="Val/Leu/Ile-tRNA-synth_edit"/>
</dbReference>
<dbReference type="InterPro" id="IPR013155">
    <property type="entry name" value="M/V/L/I-tRNA-synth_anticd-bd"/>
</dbReference>
<dbReference type="HAMAP" id="MF_00049_A">
    <property type="entry name" value="Leu_tRNA_synth_A"/>
    <property type="match status" value="1"/>
</dbReference>
<comment type="subcellular location">
    <subcellularLocation>
        <location evidence="8">Cytoplasm</location>
    </subcellularLocation>
</comment>
<organism evidence="12 13">
    <name type="scientific">Thermoproteota archaeon</name>
    <dbReference type="NCBI Taxonomy" id="2056631"/>
    <lineage>
        <taxon>Archaea</taxon>
        <taxon>Thermoproteota</taxon>
    </lineage>
</organism>
<dbReference type="InterPro" id="IPR014729">
    <property type="entry name" value="Rossmann-like_a/b/a_fold"/>
</dbReference>
<dbReference type="PANTHER" id="PTHR45794:SF1">
    <property type="entry name" value="LEUCINE--TRNA LIGASE, CYTOPLASMIC"/>
    <property type="match status" value="1"/>
</dbReference>
<dbReference type="InterPro" id="IPR020791">
    <property type="entry name" value="Leu-tRNA-lgase_arc"/>
</dbReference>
<evidence type="ECO:0000256" key="8">
    <source>
        <dbReference type="HAMAP-Rule" id="MF_00049"/>
    </source>
</evidence>
<comment type="similarity">
    <text evidence="1 8 9">Belongs to the class-I aminoacyl-tRNA synthetase family.</text>
</comment>
<dbReference type="InterPro" id="IPR004493">
    <property type="entry name" value="Leu-tRNA-synth_Ia_arc/euk"/>
</dbReference>
<keyword evidence="4 8" id="KW-0547">Nucleotide-binding</keyword>
<evidence type="ECO:0000313" key="12">
    <source>
        <dbReference type="EMBL" id="RLE55918.1"/>
    </source>
</evidence>
<keyword evidence="2 8" id="KW-0963">Cytoplasm</keyword>
<dbReference type="AlphaFoldDB" id="A0A497FA08"/>
<dbReference type="Gene3D" id="1.10.10.720">
    <property type="entry name" value="leucyl-tRNA synthetase"/>
    <property type="match status" value="1"/>
</dbReference>
<dbReference type="SUPFAM" id="SSF47323">
    <property type="entry name" value="Anticodon-binding domain of a subclass of class I aminoacyl-tRNA synthetases"/>
    <property type="match status" value="1"/>
</dbReference>
<dbReference type="Proteomes" id="UP000269499">
    <property type="component" value="Unassembled WGS sequence"/>
</dbReference>
<evidence type="ECO:0000256" key="5">
    <source>
        <dbReference type="ARBA" id="ARBA00022840"/>
    </source>
</evidence>
<dbReference type="Gene3D" id="1.10.730.10">
    <property type="entry name" value="Isoleucyl-tRNA Synthetase, Domain 1"/>
    <property type="match status" value="1"/>
</dbReference>
<evidence type="ECO:0000259" key="10">
    <source>
        <dbReference type="Pfam" id="PF00133"/>
    </source>
</evidence>
<feature type="binding site" evidence="8">
    <location>
        <position position="636"/>
    </location>
    <ligand>
        <name>ATP</name>
        <dbReference type="ChEBI" id="CHEBI:30616"/>
    </ligand>
</feature>
<dbReference type="InterPro" id="IPR002300">
    <property type="entry name" value="aa-tRNA-synth_Ia"/>
</dbReference>
<dbReference type="SUPFAM" id="SSF52374">
    <property type="entry name" value="Nucleotidylyl transferase"/>
    <property type="match status" value="1"/>
</dbReference>
<keyword evidence="5 8" id="KW-0067">ATP-binding</keyword>
<dbReference type="NCBIfam" id="TIGR00395">
    <property type="entry name" value="leuS_arch"/>
    <property type="match status" value="1"/>
</dbReference>
<dbReference type="Gene3D" id="3.40.50.620">
    <property type="entry name" value="HUPs"/>
    <property type="match status" value="1"/>
</dbReference>
<feature type="short sequence motif" description="'HIGH' region" evidence="8">
    <location>
        <begin position="41"/>
        <end position="51"/>
    </location>
</feature>
<dbReference type="NCBIfam" id="NF008957">
    <property type="entry name" value="PRK12300.1"/>
    <property type="match status" value="1"/>
</dbReference>
<dbReference type="SUPFAM" id="SSF50677">
    <property type="entry name" value="ValRS/IleRS/LeuRS editing domain"/>
    <property type="match status" value="1"/>
</dbReference>
<dbReference type="Pfam" id="PF08264">
    <property type="entry name" value="Anticodon_1"/>
    <property type="match status" value="1"/>
</dbReference>
<evidence type="ECO:0000259" key="11">
    <source>
        <dbReference type="Pfam" id="PF08264"/>
    </source>
</evidence>
<evidence type="ECO:0000256" key="6">
    <source>
        <dbReference type="ARBA" id="ARBA00022917"/>
    </source>
</evidence>
<dbReference type="Pfam" id="PF00133">
    <property type="entry name" value="tRNA-synt_1"/>
    <property type="match status" value="1"/>
</dbReference>
<keyword evidence="7 8" id="KW-0030">Aminoacyl-tRNA synthetase</keyword>
<proteinExistence type="inferred from homology"/>
<protein>
    <recommendedName>
        <fullName evidence="8">Leucine--tRNA ligase</fullName>
        <ecNumber evidence="8">6.1.1.4</ecNumber>
    </recommendedName>
    <alternativeName>
        <fullName evidence="8">Leucyl-tRNA synthetase</fullName>
        <shortName evidence="8">LeuRS</shortName>
    </alternativeName>
</protein>
<evidence type="ECO:0000256" key="4">
    <source>
        <dbReference type="ARBA" id="ARBA00022741"/>
    </source>
</evidence>
<evidence type="ECO:0000256" key="9">
    <source>
        <dbReference type="RuleBase" id="RU363035"/>
    </source>
</evidence>
<evidence type="ECO:0000256" key="1">
    <source>
        <dbReference type="ARBA" id="ARBA00005594"/>
    </source>
</evidence>
<name>A0A497FA08_9CREN</name>
<comment type="caution">
    <text evidence="12">The sequence shown here is derived from an EMBL/GenBank/DDBJ whole genome shotgun (WGS) entry which is preliminary data.</text>
</comment>
<dbReference type="PROSITE" id="PS00178">
    <property type="entry name" value="AA_TRNA_LIGASE_I"/>
    <property type="match status" value="1"/>
</dbReference>
<keyword evidence="3 8" id="KW-0436">Ligase</keyword>
<feature type="domain" description="Aminoacyl-tRNA synthetase class Ia" evidence="10">
    <location>
        <begin position="13"/>
        <end position="668"/>
    </location>
</feature>
<reference evidence="12 13" key="1">
    <citation type="submission" date="2018-06" db="EMBL/GenBank/DDBJ databases">
        <title>Extensive metabolic versatility and redundancy in microbially diverse, dynamic hydrothermal sediments.</title>
        <authorList>
            <person name="Dombrowski N."/>
            <person name="Teske A."/>
            <person name="Baker B.J."/>
        </authorList>
    </citation>
    <scope>NUCLEOTIDE SEQUENCE [LARGE SCALE GENOMIC DNA]</scope>
    <source>
        <strain evidence="12">B20_G2</strain>
    </source>
</reference>
<dbReference type="InterPro" id="IPR009080">
    <property type="entry name" value="tRNAsynth_Ia_anticodon-bd"/>
</dbReference>
<dbReference type="EC" id="6.1.1.4" evidence="8"/>
<gene>
    <name evidence="8 12" type="primary">leuS</name>
    <name evidence="12" type="ORF">DRJ26_00265</name>
</gene>
<evidence type="ECO:0000256" key="3">
    <source>
        <dbReference type="ARBA" id="ARBA00022598"/>
    </source>
</evidence>
<comment type="catalytic activity">
    <reaction evidence="8">
        <text>tRNA(Leu) + L-leucine + ATP = L-leucyl-tRNA(Leu) + AMP + diphosphate</text>
        <dbReference type="Rhea" id="RHEA:11688"/>
        <dbReference type="Rhea" id="RHEA-COMP:9613"/>
        <dbReference type="Rhea" id="RHEA-COMP:9622"/>
        <dbReference type="ChEBI" id="CHEBI:30616"/>
        <dbReference type="ChEBI" id="CHEBI:33019"/>
        <dbReference type="ChEBI" id="CHEBI:57427"/>
        <dbReference type="ChEBI" id="CHEBI:78442"/>
        <dbReference type="ChEBI" id="CHEBI:78494"/>
        <dbReference type="ChEBI" id="CHEBI:456215"/>
        <dbReference type="EC" id="6.1.1.4"/>
    </reaction>
</comment>
<dbReference type="EMBL" id="QMRA01000002">
    <property type="protein sequence ID" value="RLE55918.1"/>
    <property type="molecule type" value="Genomic_DNA"/>
</dbReference>
<evidence type="ECO:0000256" key="7">
    <source>
        <dbReference type="ARBA" id="ARBA00023146"/>
    </source>
</evidence>
<evidence type="ECO:0000313" key="13">
    <source>
        <dbReference type="Proteomes" id="UP000269499"/>
    </source>
</evidence>
<accession>A0A497FA08</accession>
<dbReference type="FunFam" id="1.10.730.10:FF:000002">
    <property type="entry name" value="Leucine--tRNA ligase"/>
    <property type="match status" value="1"/>
</dbReference>
<dbReference type="GO" id="GO:0006429">
    <property type="term" value="P:leucyl-tRNA aminoacylation"/>
    <property type="evidence" value="ECO:0007669"/>
    <property type="project" value="UniProtKB-UniRule"/>
</dbReference>